<accession>A0A7I4XV55</accession>
<evidence type="ECO:0000313" key="1">
    <source>
        <dbReference type="Proteomes" id="UP000025227"/>
    </source>
</evidence>
<dbReference type="WBParaSite" id="HCON_00015200-00001">
    <property type="protein sequence ID" value="HCON_00015200-00001"/>
    <property type="gene ID" value="HCON_00015200"/>
</dbReference>
<dbReference type="AlphaFoldDB" id="A0A7I4XV55"/>
<name>A0A7I4XV55_HAECO</name>
<sequence length="122" mass="14148">VHISKIDEIEVTNITYNETIRPNTVSILLQWRTRGLRSFEHPEYEISIEIWQREWVAHPASDIRLKNPEPTDHAKESAIQTHNIDLEPFLGTSPRVQVHILPLVKDYKGISASRIVEILHNP</sequence>
<organism evidence="1 2">
    <name type="scientific">Haemonchus contortus</name>
    <name type="common">Barber pole worm</name>
    <dbReference type="NCBI Taxonomy" id="6289"/>
    <lineage>
        <taxon>Eukaryota</taxon>
        <taxon>Metazoa</taxon>
        <taxon>Ecdysozoa</taxon>
        <taxon>Nematoda</taxon>
        <taxon>Chromadorea</taxon>
        <taxon>Rhabditida</taxon>
        <taxon>Rhabditina</taxon>
        <taxon>Rhabditomorpha</taxon>
        <taxon>Strongyloidea</taxon>
        <taxon>Trichostrongylidae</taxon>
        <taxon>Haemonchus</taxon>
    </lineage>
</organism>
<protein>
    <submittedName>
        <fullName evidence="2">TMEM132 domain-containing protein</fullName>
    </submittedName>
</protein>
<reference evidence="2" key="1">
    <citation type="submission" date="2020-12" db="UniProtKB">
        <authorList>
            <consortium name="WormBaseParasite"/>
        </authorList>
    </citation>
    <scope>IDENTIFICATION</scope>
    <source>
        <strain evidence="2">MHco3</strain>
    </source>
</reference>
<proteinExistence type="predicted"/>
<keyword evidence="1" id="KW-1185">Reference proteome</keyword>
<evidence type="ECO:0000313" key="2">
    <source>
        <dbReference type="WBParaSite" id="HCON_00015200-00001"/>
    </source>
</evidence>
<dbReference type="Proteomes" id="UP000025227">
    <property type="component" value="Unplaced"/>
</dbReference>